<dbReference type="PaxDb" id="44689-DDB0184515"/>
<gene>
    <name evidence="1" type="ORF">DDB_G0292670</name>
</gene>
<dbReference type="VEuPathDB" id="AmoebaDB:DDB_G0292670"/>
<dbReference type="InParanoid" id="Q54CV8"/>
<reference evidence="1 2" key="1">
    <citation type="journal article" date="2005" name="Nature">
        <title>The genome of the social amoeba Dictyostelium discoideum.</title>
        <authorList>
            <consortium name="The Dictyostelium discoideum Sequencing Consortium"/>
            <person name="Eichinger L."/>
            <person name="Pachebat J.A."/>
            <person name="Glockner G."/>
            <person name="Rajandream M.A."/>
            <person name="Sucgang R."/>
            <person name="Berriman M."/>
            <person name="Song J."/>
            <person name="Olsen R."/>
            <person name="Szafranski K."/>
            <person name="Xu Q."/>
            <person name="Tunggal B."/>
            <person name="Kummerfeld S."/>
            <person name="Madera M."/>
            <person name="Konfortov B.A."/>
            <person name="Rivero F."/>
            <person name="Bankier A.T."/>
            <person name="Lehmann R."/>
            <person name="Hamlin N."/>
            <person name="Davies R."/>
            <person name="Gaudet P."/>
            <person name="Fey P."/>
            <person name="Pilcher K."/>
            <person name="Chen G."/>
            <person name="Saunders D."/>
            <person name="Sodergren E."/>
            <person name="Davis P."/>
            <person name="Kerhornou A."/>
            <person name="Nie X."/>
            <person name="Hall N."/>
            <person name="Anjard C."/>
            <person name="Hemphill L."/>
            <person name="Bason N."/>
            <person name="Farbrother P."/>
            <person name="Desany B."/>
            <person name="Just E."/>
            <person name="Morio T."/>
            <person name="Rost R."/>
            <person name="Churcher C."/>
            <person name="Cooper J."/>
            <person name="Haydock S."/>
            <person name="van Driessche N."/>
            <person name="Cronin A."/>
            <person name="Goodhead I."/>
            <person name="Muzny D."/>
            <person name="Mourier T."/>
            <person name="Pain A."/>
            <person name="Lu M."/>
            <person name="Harper D."/>
            <person name="Lindsay R."/>
            <person name="Hauser H."/>
            <person name="James K."/>
            <person name="Quiles M."/>
            <person name="Madan Babu M."/>
            <person name="Saito T."/>
            <person name="Buchrieser C."/>
            <person name="Wardroper A."/>
            <person name="Felder M."/>
            <person name="Thangavelu M."/>
            <person name="Johnson D."/>
            <person name="Knights A."/>
            <person name="Loulseged H."/>
            <person name="Mungall K."/>
            <person name="Oliver K."/>
            <person name="Price C."/>
            <person name="Quail M.A."/>
            <person name="Urushihara H."/>
            <person name="Hernandez J."/>
            <person name="Rabbinowitsch E."/>
            <person name="Steffen D."/>
            <person name="Sanders M."/>
            <person name="Ma J."/>
            <person name="Kohara Y."/>
            <person name="Sharp S."/>
            <person name="Simmonds M."/>
            <person name="Spiegler S."/>
            <person name="Tivey A."/>
            <person name="Sugano S."/>
            <person name="White B."/>
            <person name="Walker D."/>
            <person name="Woodward J."/>
            <person name="Winckler T."/>
            <person name="Tanaka Y."/>
            <person name="Shaulsky G."/>
            <person name="Schleicher M."/>
            <person name="Weinstock G."/>
            <person name="Rosenthal A."/>
            <person name="Cox E.C."/>
            <person name="Chisholm R.L."/>
            <person name="Gibbs R."/>
            <person name="Loomis W.F."/>
            <person name="Platzer M."/>
            <person name="Kay R.R."/>
            <person name="Williams J."/>
            <person name="Dear P.H."/>
            <person name="Noegel A.A."/>
            <person name="Barrell B."/>
            <person name="Kuspa A."/>
        </authorList>
    </citation>
    <scope>NUCLEOTIDE SEQUENCE [LARGE SCALE GENOMIC DNA]</scope>
    <source>
        <strain evidence="1 2">AX4</strain>
    </source>
</reference>
<sequence length="95" mass="11445">MVFKQRENFNNQDRLEILLKCLELFGEQKPKEHQQSELSLLLLEQNEEDHIQKMFIKLIVLTRSYKLLELYLSKYNDEVLPDELMSIDNFKKTAN</sequence>
<dbReference type="KEGG" id="ddi:DDB_G0292670"/>
<dbReference type="EMBL" id="AAFI02000194">
    <property type="protein sequence ID" value="EAL61138.1"/>
    <property type="molecule type" value="Genomic_DNA"/>
</dbReference>
<organism evidence="1 2">
    <name type="scientific">Dictyostelium discoideum</name>
    <name type="common">Social amoeba</name>
    <dbReference type="NCBI Taxonomy" id="44689"/>
    <lineage>
        <taxon>Eukaryota</taxon>
        <taxon>Amoebozoa</taxon>
        <taxon>Evosea</taxon>
        <taxon>Eumycetozoa</taxon>
        <taxon>Dictyostelia</taxon>
        <taxon>Dictyosteliales</taxon>
        <taxon>Dictyosteliaceae</taxon>
        <taxon>Dictyostelium</taxon>
    </lineage>
</organism>
<dbReference type="Proteomes" id="UP000002195">
    <property type="component" value="Unassembled WGS sequence"/>
</dbReference>
<accession>Q54CV8</accession>
<dbReference type="RefSeq" id="XP_629562.1">
    <property type="nucleotide sequence ID" value="XM_629560.1"/>
</dbReference>
<dbReference type="GeneID" id="8628822"/>
<dbReference type="AlphaFoldDB" id="Q54CV8"/>
<name>Q54CV8_DICDI</name>
<keyword evidence="2" id="KW-1185">Reference proteome</keyword>
<evidence type="ECO:0000313" key="2">
    <source>
        <dbReference type="Proteomes" id="UP000002195"/>
    </source>
</evidence>
<proteinExistence type="predicted"/>
<protein>
    <submittedName>
        <fullName evidence="1">Uncharacterized protein</fullName>
    </submittedName>
</protein>
<comment type="caution">
    <text evidence="1">The sequence shown here is derived from an EMBL/GenBank/DDBJ whole genome shotgun (WGS) entry which is preliminary data.</text>
</comment>
<evidence type="ECO:0000313" key="1">
    <source>
        <dbReference type="EMBL" id="EAL61138.1"/>
    </source>
</evidence>
<dbReference type="HOGENOM" id="CLU_2377180_0_0_1"/>